<dbReference type="CDD" id="cd09111">
    <property type="entry name" value="PLDc_ymdC_like_1"/>
    <property type="match status" value="1"/>
</dbReference>
<dbReference type="GO" id="GO:0030572">
    <property type="term" value="F:phosphatidyltransferase activity"/>
    <property type="evidence" value="ECO:0007669"/>
    <property type="project" value="UniProtKB-ARBA"/>
</dbReference>
<dbReference type="Pfam" id="PF13091">
    <property type="entry name" value="PLDc_2"/>
    <property type="match status" value="2"/>
</dbReference>
<dbReference type="AlphaFoldDB" id="A0A6P1M127"/>
<feature type="domain" description="PLD phosphodiesterase" evidence="2">
    <location>
        <begin position="142"/>
        <end position="169"/>
    </location>
</feature>
<dbReference type="Proteomes" id="UP000464954">
    <property type="component" value="Chromosome"/>
</dbReference>
<dbReference type="Gene3D" id="3.30.870.10">
    <property type="entry name" value="Endonuclease Chain A"/>
    <property type="match status" value="2"/>
</dbReference>
<feature type="domain" description="PLD phosphodiesterase" evidence="2">
    <location>
        <begin position="407"/>
        <end position="429"/>
    </location>
</feature>
<dbReference type="GO" id="GO:0032049">
    <property type="term" value="P:cardiolipin biosynthetic process"/>
    <property type="evidence" value="ECO:0007669"/>
    <property type="project" value="UniProtKB-ARBA"/>
</dbReference>
<name>A0A6P1M127_9BACT</name>
<keyword evidence="1" id="KW-0732">Signal</keyword>
<dbReference type="InterPro" id="IPR025202">
    <property type="entry name" value="PLD-like_dom"/>
</dbReference>
<dbReference type="EMBL" id="CP047593">
    <property type="protein sequence ID" value="QHI68270.1"/>
    <property type="molecule type" value="Genomic_DNA"/>
</dbReference>
<protein>
    <recommendedName>
        <fullName evidence="2">PLD phosphodiesterase domain-containing protein</fullName>
    </recommendedName>
</protein>
<dbReference type="RefSeq" id="WP_160626428.1">
    <property type="nucleotide sequence ID" value="NZ_CP047593.1"/>
</dbReference>
<accession>A0A6P1M127</accession>
<keyword evidence="4" id="KW-1185">Reference proteome</keyword>
<dbReference type="PANTHER" id="PTHR21248:SF12">
    <property type="entry name" value="CARDIOLIPIN SYNTHASE C"/>
    <property type="match status" value="1"/>
</dbReference>
<evidence type="ECO:0000259" key="2">
    <source>
        <dbReference type="PROSITE" id="PS50035"/>
    </source>
</evidence>
<sequence>MKRFLCLVFLAAAIGAAAESPLFGPQDGTNRVAIVNSGYDAMLLRVHLFRNAKKSIDVQTFILTNDECGRLFMYELIQAAKRGVKVRMITDHIASDKDRDLAAFLADVHPNLELKYYRPMGDRLNPSKLRGLMDVLFAFRNTNQRMHNKIITVDGKVAITGGRNIENTYYDFSIGMNFKDRDVLVVGPVVRDIEKSFEQFWGYNYAVAGHDLLDVRKRLEAGGFTRYETWDEFELHGFFDELSPMADDAAQIQDRFADVLLPAQRVDFICDKPGKNSRWGLNGDGVITARLRKELENWNDELVLQSPYLVLDKPMRDFFLRKKAENPDLKVKVSSNSFGATDNIMAYSANYKWRSLYIEDLGFHIYEYRPLPGNLLTVFPAYPKMKALAEQKAAAGEKKKQPYLCIHAKSFVMDGRVAYIGTFNLDPRSANLNTEVGLLIYDPKIAGLVQENIENDMRAGNSWVIARREIPLSLDKVNSFFERISASIPADLWPIRNTASFDLLAGMAPLSPGHPDFYTHYQNVGSFPEDETLAAPNETQTRILKVINGLAAPIL</sequence>
<dbReference type="CDD" id="cd09113">
    <property type="entry name" value="PLDc_ymdC_like_2"/>
    <property type="match status" value="1"/>
</dbReference>
<dbReference type="InterPro" id="IPR001736">
    <property type="entry name" value="PLipase_D/transphosphatidylase"/>
</dbReference>
<dbReference type="PANTHER" id="PTHR21248">
    <property type="entry name" value="CARDIOLIPIN SYNTHASE"/>
    <property type="match status" value="1"/>
</dbReference>
<feature type="chain" id="PRO_5027014638" description="PLD phosphodiesterase domain-containing protein" evidence="1">
    <location>
        <begin position="19"/>
        <end position="555"/>
    </location>
</feature>
<dbReference type="SUPFAM" id="SSF56024">
    <property type="entry name" value="Phospholipase D/nuclease"/>
    <property type="match status" value="2"/>
</dbReference>
<evidence type="ECO:0000313" key="3">
    <source>
        <dbReference type="EMBL" id="QHI68270.1"/>
    </source>
</evidence>
<evidence type="ECO:0000313" key="4">
    <source>
        <dbReference type="Proteomes" id="UP000464954"/>
    </source>
</evidence>
<feature type="signal peptide" evidence="1">
    <location>
        <begin position="1"/>
        <end position="18"/>
    </location>
</feature>
<dbReference type="SMART" id="SM00155">
    <property type="entry name" value="PLDc"/>
    <property type="match status" value="2"/>
</dbReference>
<reference evidence="3 4" key="1">
    <citation type="submission" date="2020-01" db="EMBL/GenBank/DDBJ databases">
        <title>Ponticoccus aerotolerans gen. nov., sp. nov., an anaerobic bacterium and proposal of Ponticoccusceae fam. nov., Ponticoccusles ord. nov. and Ponticoccuse classis nov. in the phylum Kiritimatiellaeota.</title>
        <authorList>
            <person name="Zhou L.Y."/>
            <person name="Du Z.J."/>
        </authorList>
    </citation>
    <scope>NUCLEOTIDE SEQUENCE [LARGE SCALE GENOMIC DNA]</scope>
    <source>
        <strain evidence="3 4">S-5007</strain>
    </source>
</reference>
<dbReference type="PROSITE" id="PS50035">
    <property type="entry name" value="PLD"/>
    <property type="match status" value="2"/>
</dbReference>
<organism evidence="3 4">
    <name type="scientific">Tichowtungia aerotolerans</name>
    <dbReference type="NCBI Taxonomy" id="2697043"/>
    <lineage>
        <taxon>Bacteria</taxon>
        <taxon>Pseudomonadati</taxon>
        <taxon>Kiritimatiellota</taxon>
        <taxon>Tichowtungiia</taxon>
        <taxon>Tichowtungiales</taxon>
        <taxon>Tichowtungiaceae</taxon>
        <taxon>Tichowtungia</taxon>
    </lineage>
</organism>
<dbReference type="KEGG" id="taer:GT409_01970"/>
<evidence type="ECO:0000256" key="1">
    <source>
        <dbReference type="SAM" id="SignalP"/>
    </source>
</evidence>
<gene>
    <name evidence="3" type="ORF">GT409_01970</name>
</gene>
<proteinExistence type="predicted"/>